<evidence type="ECO:0000313" key="2">
    <source>
        <dbReference type="EnsemblMetazoa" id="MESCA008704-PA"/>
    </source>
</evidence>
<accession>T1GXZ0</accession>
<dbReference type="EMBL" id="CAQQ02389017">
    <property type="status" value="NOT_ANNOTATED_CDS"/>
    <property type="molecule type" value="Genomic_DNA"/>
</dbReference>
<name>T1GXZ0_MEGSC</name>
<dbReference type="EMBL" id="CAQQ02389015">
    <property type="status" value="NOT_ANNOTATED_CDS"/>
    <property type="molecule type" value="Genomic_DNA"/>
</dbReference>
<dbReference type="EMBL" id="CAQQ02389016">
    <property type="status" value="NOT_ANNOTATED_CDS"/>
    <property type="molecule type" value="Genomic_DNA"/>
</dbReference>
<feature type="region of interest" description="Disordered" evidence="1">
    <location>
        <begin position="49"/>
        <end position="80"/>
    </location>
</feature>
<reference evidence="2" key="2">
    <citation type="submission" date="2015-06" db="UniProtKB">
        <authorList>
            <consortium name="EnsemblMetazoa"/>
        </authorList>
    </citation>
    <scope>IDENTIFICATION</scope>
</reference>
<proteinExistence type="predicted"/>
<dbReference type="HOGENOM" id="CLU_2280588_0_0_1"/>
<sequence length="102" mass="11564">MDLSIGTDTYKKQYIIVVKTTATDILGIYKPQNFSGWIDEEYDKAVAKKKRSALSENRPKKDEGYERSVSKQKKGGCEIGQPSLECWSLWEIGIMPKNSTIT</sequence>
<dbReference type="Proteomes" id="UP000015102">
    <property type="component" value="Unassembled WGS sequence"/>
</dbReference>
<organism evidence="2 3">
    <name type="scientific">Megaselia scalaris</name>
    <name type="common">Humpbacked fly</name>
    <name type="synonym">Phora scalaris</name>
    <dbReference type="NCBI Taxonomy" id="36166"/>
    <lineage>
        <taxon>Eukaryota</taxon>
        <taxon>Metazoa</taxon>
        <taxon>Ecdysozoa</taxon>
        <taxon>Arthropoda</taxon>
        <taxon>Hexapoda</taxon>
        <taxon>Insecta</taxon>
        <taxon>Pterygota</taxon>
        <taxon>Neoptera</taxon>
        <taxon>Endopterygota</taxon>
        <taxon>Diptera</taxon>
        <taxon>Brachycera</taxon>
        <taxon>Muscomorpha</taxon>
        <taxon>Platypezoidea</taxon>
        <taxon>Phoridae</taxon>
        <taxon>Megaseliini</taxon>
        <taxon>Megaselia</taxon>
    </lineage>
</organism>
<feature type="compositionally biased region" description="Basic and acidic residues" evidence="1">
    <location>
        <begin position="57"/>
        <end position="69"/>
    </location>
</feature>
<protein>
    <submittedName>
        <fullName evidence="2">Uncharacterized protein</fullName>
    </submittedName>
</protein>
<dbReference type="EnsemblMetazoa" id="MESCA008704-RA">
    <property type="protein sequence ID" value="MESCA008704-PA"/>
    <property type="gene ID" value="MESCA008704"/>
</dbReference>
<dbReference type="AlphaFoldDB" id="T1GXZ0"/>
<reference evidence="3" key="1">
    <citation type="submission" date="2013-02" db="EMBL/GenBank/DDBJ databases">
        <authorList>
            <person name="Hughes D."/>
        </authorList>
    </citation>
    <scope>NUCLEOTIDE SEQUENCE</scope>
    <source>
        <strain>Durham</strain>
        <strain evidence="3">NC isolate 2 -- Noor lab</strain>
    </source>
</reference>
<evidence type="ECO:0000313" key="3">
    <source>
        <dbReference type="Proteomes" id="UP000015102"/>
    </source>
</evidence>
<evidence type="ECO:0000256" key="1">
    <source>
        <dbReference type="SAM" id="MobiDB-lite"/>
    </source>
</evidence>
<keyword evidence="3" id="KW-1185">Reference proteome</keyword>